<evidence type="ECO:0000313" key="4">
    <source>
        <dbReference type="Proteomes" id="UP000799291"/>
    </source>
</evidence>
<sequence>MVYLKGLLFATSFLLSGVAATPFPTDKRSAAAPDVQAVKGFSVESRGLHDVFAADIEDASKDKRMIAPLSTRPSPQQFIPPPRLGGDEPAPGGARPDAEGPLPGAKLRQTISVVFKMIATA</sequence>
<organism evidence="3 4">
    <name type="scientific">Lentithecium fluviatile CBS 122367</name>
    <dbReference type="NCBI Taxonomy" id="1168545"/>
    <lineage>
        <taxon>Eukaryota</taxon>
        <taxon>Fungi</taxon>
        <taxon>Dikarya</taxon>
        <taxon>Ascomycota</taxon>
        <taxon>Pezizomycotina</taxon>
        <taxon>Dothideomycetes</taxon>
        <taxon>Pleosporomycetidae</taxon>
        <taxon>Pleosporales</taxon>
        <taxon>Massarineae</taxon>
        <taxon>Lentitheciaceae</taxon>
        <taxon>Lentithecium</taxon>
    </lineage>
</organism>
<accession>A0A6G1ITK8</accession>
<proteinExistence type="predicted"/>
<reference evidence="3" key="1">
    <citation type="journal article" date="2020" name="Stud. Mycol.">
        <title>101 Dothideomycetes genomes: a test case for predicting lifestyles and emergence of pathogens.</title>
        <authorList>
            <person name="Haridas S."/>
            <person name="Albert R."/>
            <person name="Binder M."/>
            <person name="Bloem J."/>
            <person name="Labutti K."/>
            <person name="Salamov A."/>
            <person name="Andreopoulos B."/>
            <person name="Baker S."/>
            <person name="Barry K."/>
            <person name="Bills G."/>
            <person name="Bluhm B."/>
            <person name="Cannon C."/>
            <person name="Castanera R."/>
            <person name="Culley D."/>
            <person name="Daum C."/>
            <person name="Ezra D."/>
            <person name="Gonzalez J."/>
            <person name="Henrissat B."/>
            <person name="Kuo A."/>
            <person name="Liang C."/>
            <person name="Lipzen A."/>
            <person name="Lutzoni F."/>
            <person name="Magnuson J."/>
            <person name="Mondo S."/>
            <person name="Nolan M."/>
            <person name="Ohm R."/>
            <person name="Pangilinan J."/>
            <person name="Park H.-J."/>
            <person name="Ramirez L."/>
            <person name="Alfaro M."/>
            <person name="Sun H."/>
            <person name="Tritt A."/>
            <person name="Yoshinaga Y."/>
            <person name="Zwiers L.-H."/>
            <person name="Turgeon B."/>
            <person name="Goodwin S."/>
            <person name="Spatafora J."/>
            <person name="Crous P."/>
            <person name="Grigoriev I."/>
        </authorList>
    </citation>
    <scope>NUCLEOTIDE SEQUENCE</scope>
    <source>
        <strain evidence="3">CBS 122367</strain>
    </source>
</reference>
<feature type="chain" id="PRO_5026010439" evidence="2">
    <location>
        <begin position="21"/>
        <end position="121"/>
    </location>
</feature>
<evidence type="ECO:0000256" key="1">
    <source>
        <dbReference type="SAM" id="MobiDB-lite"/>
    </source>
</evidence>
<keyword evidence="4" id="KW-1185">Reference proteome</keyword>
<dbReference type="AlphaFoldDB" id="A0A6G1ITK8"/>
<feature type="signal peptide" evidence="2">
    <location>
        <begin position="1"/>
        <end position="20"/>
    </location>
</feature>
<dbReference type="Proteomes" id="UP000799291">
    <property type="component" value="Unassembled WGS sequence"/>
</dbReference>
<dbReference type="EMBL" id="MU005590">
    <property type="protein sequence ID" value="KAF2681572.1"/>
    <property type="molecule type" value="Genomic_DNA"/>
</dbReference>
<name>A0A6G1ITK8_9PLEO</name>
<feature type="region of interest" description="Disordered" evidence="1">
    <location>
        <begin position="66"/>
        <end position="104"/>
    </location>
</feature>
<protein>
    <submittedName>
        <fullName evidence="3">Uncharacterized protein</fullName>
    </submittedName>
</protein>
<gene>
    <name evidence="3" type="ORF">K458DRAFT_391531</name>
</gene>
<keyword evidence="2" id="KW-0732">Signal</keyword>
<evidence type="ECO:0000313" key="3">
    <source>
        <dbReference type="EMBL" id="KAF2681572.1"/>
    </source>
</evidence>
<evidence type="ECO:0000256" key="2">
    <source>
        <dbReference type="SAM" id="SignalP"/>
    </source>
</evidence>